<reference evidence="1 2" key="1">
    <citation type="submission" date="2019-04" db="EMBL/GenBank/DDBJ databases">
        <title>Fungal friends and foes A comparative genomics study of 23 Aspergillus species from section Flavi.</title>
        <authorList>
            <consortium name="DOE Joint Genome Institute"/>
            <person name="Kjaerbolling I."/>
            <person name="Vesth T.C."/>
            <person name="Frisvad J.C."/>
            <person name="Nybo J.L."/>
            <person name="Theobald S."/>
            <person name="Kildgaard S."/>
            <person name="Petersen T.I."/>
            <person name="Kuo A."/>
            <person name="Sato A."/>
            <person name="Lyhne E.K."/>
            <person name="Kogle M.E."/>
            <person name="Wiebenga A."/>
            <person name="Kun R.S."/>
            <person name="Lubbers R.J."/>
            <person name="Makela M.R."/>
            <person name="Barry K."/>
            <person name="Chovatia M."/>
            <person name="Clum A."/>
            <person name="Daum C."/>
            <person name="Haridas S."/>
            <person name="He G."/>
            <person name="LaButti K."/>
            <person name="Lipzen A."/>
            <person name="Mondo S."/>
            <person name="Pangilinan J."/>
            <person name="Riley R."/>
            <person name="Salamov A."/>
            <person name="Simmons B.A."/>
            <person name="Magnuson J.K."/>
            <person name="Henrissat B."/>
            <person name="Mortensen U.H."/>
            <person name="Larsen T.O."/>
            <person name="De vries R.P."/>
            <person name="Grigoriev I.V."/>
            <person name="Machida M."/>
            <person name="Baker S.E."/>
            <person name="Andersen M.R."/>
        </authorList>
    </citation>
    <scope>NUCLEOTIDE SEQUENCE [LARGE SCALE GENOMIC DNA]</scope>
    <source>
        <strain evidence="1 2">CBS 117618</strain>
    </source>
</reference>
<proteinExistence type="predicted"/>
<dbReference type="Proteomes" id="UP000326532">
    <property type="component" value="Unassembled WGS sequence"/>
</dbReference>
<name>A0A5N6DD44_ASPPA</name>
<dbReference type="VEuPathDB" id="FungiDB:BDV34DRAFT_228559"/>
<dbReference type="AlphaFoldDB" id="A0A5N6DD44"/>
<organism evidence="1 2">
    <name type="scientific">Aspergillus parasiticus</name>
    <dbReference type="NCBI Taxonomy" id="5067"/>
    <lineage>
        <taxon>Eukaryota</taxon>
        <taxon>Fungi</taxon>
        <taxon>Dikarya</taxon>
        <taxon>Ascomycota</taxon>
        <taxon>Pezizomycotina</taxon>
        <taxon>Eurotiomycetes</taxon>
        <taxon>Eurotiomycetidae</taxon>
        <taxon>Eurotiales</taxon>
        <taxon>Aspergillaceae</taxon>
        <taxon>Aspergillus</taxon>
        <taxon>Aspergillus subgen. Circumdati</taxon>
    </lineage>
</organism>
<keyword evidence="2" id="KW-1185">Reference proteome</keyword>
<dbReference type="EMBL" id="ML735007">
    <property type="protein sequence ID" value="KAB8202233.1"/>
    <property type="molecule type" value="Genomic_DNA"/>
</dbReference>
<gene>
    <name evidence="1" type="ORF">BDV34DRAFT_228559</name>
</gene>
<evidence type="ECO:0000313" key="2">
    <source>
        <dbReference type="Proteomes" id="UP000326532"/>
    </source>
</evidence>
<evidence type="ECO:0000313" key="1">
    <source>
        <dbReference type="EMBL" id="KAB8202233.1"/>
    </source>
</evidence>
<accession>A0A5N6DD44</accession>
<protein>
    <submittedName>
        <fullName evidence="1">Uncharacterized protein</fullName>
    </submittedName>
</protein>
<sequence length="163" mass="18770">MGDISDTDSTIKYSNKLESKDSNTEDMDGVNRINTLESKMRKEYSALSRGKVLYWWLIGTGTQVFVRYGPKRKPIYPVRAGSSEVFDKRSTELVLSQTRGTRKMIISDNGFKKEVWEYSHNQVLDIISVGWKVDNNNKHRVNTLALIQPQKDTVYPHTRALIK</sequence>